<evidence type="ECO:0000256" key="1">
    <source>
        <dbReference type="SAM" id="Phobius"/>
    </source>
</evidence>
<dbReference type="RefSeq" id="WP_327617318.1">
    <property type="nucleotide sequence ID" value="NZ_JAYWTM010000004.1"/>
</dbReference>
<dbReference type="Proteomes" id="UP001309705">
    <property type="component" value="Unassembled WGS sequence"/>
</dbReference>
<organism evidence="2 3">
    <name type="scientific">Brenneria populi</name>
    <dbReference type="NCBI Taxonomy" id="1505588"/>
    <lineage>
        <taxon>Bacteria</taxon>
        <taxon>Pseudomonadati</taxon>
        <taxon>Pseudomonadota</taxon>
        <taxon>Gammaproteobacteria</taxon>
        <taxon>Enterobacterales</taxon>
        <taxon>Pectobacteriaceae</taxon>
        <taxon>Brenneria</taxon>
    </lineage>
</organism>
<evidence type="ECO:0000313" key="3">
    <source>
        <dbReference type="Proteomes" id="UP001309705"/>
    </source>
</evidence>
<dbReference type="EMBL" id="JAYWTM010000004">
    <property type="protein sequence ID" value="MEC5342179.1"/>
    <property type="molecule type" value="Genomic_DNA"/>
</dbReference>
<sequence>MSCSFAVWGCKDYSTFPDYGGKHDPFIKELHINFWNINSKKIYCLDFGLAFTMPNSSDIADKGSICVFFPFKKRKEDLNDLSSNLDKNRDLVTSVFNEYLIKSENIASKFLKLELTNKGSIVMNTKLDFINGNLDQRVKVENRSDGTLVIFKLKGCLSREKDCVHYIRFRIFLNEQETKKIVKTFYPSDSFLKSNLERSDIIDFRVNEQRNLPSEISSTLACSSCTPQKYHFFVIRDMNDECSLSGNNYQGCRILESETWGKYFTNKISFGKNDPMIYHWKITHNDDKRLSDFSAVAKFKNTKAKITKILAYIFYGLAISFMMKYVPTHSNELGYAILILLISYISIHFFKYRK</sequence>
<keyword evidence="1" id="KW-1133">Transmembrane helix</keyword>
<name>A0ABU6JN91_9GAMM</name>
<proteinExistence type="predicted"/>
<protein>
    <submittedName>
        <fullName evidence="2">Uncharacterized protein</fullName>
    </submittedName>
</protein>
<comment type="caution">
    <text evidence="2">The sequence shown here is derived from an EMBL/GenBank/DDBJ whole genome shotgun (WGS) entry which is preliminary data.</text>
</comment>
<keyword evidence="1" id="KW-0812">Transmembrane</keyword>
<keyword evidence="3" id="KW-1185">Reference proteome</keyword>
<feature type="transmembrane region" description="Helical" evidence="1">
    <location>
        <begin position="309"/>
        <end position="327"/>
    </location>
</feature>
<gene>
    <name evidence="2" type="ORF">VSX58_06105</name>
</gene>
<reference evidence="2 3" key="1">
    <citation type="journal article" date="2017" name="Int. J. Syst. Evol. Microbiol.">
        <title>Brenneria populi subsp. brevivirga subsp. nov. isolated from symptomatic bark of Populus x euramericana canker, and description of Brenneria populi subsp. populi subsp. nov.</title>
        <authorList>
            <person name="Zheng M.H."/>
            <person name="Piao C.G."/>
            <person name="Xue H."/>
            <person name="Guo M.W."/>
            <person name="Li Y."/>
        </authorList>
    </citation>
    <scope>NUCLEOTIDE SEQUENCE [LARGE SCALE GENOMIC DNA]</scope>
    <source>
        <strain evidence="2 3">D9-5</strain>
    </source>
</reference>
<evidence type="ECO:0000313" key="2">
    <source>
        <dbReference type="EMBL" id="MEC5342179.1"/>
    </source>
</evidence>
<accession>A0ABU6JN91</accession>
<feature type="transmembrane region" description="Helical" evidence="1">
    <location>
        <begin position="333"/>
        <end position="350"/>
    </location>
</feature>
<keyword evidence="1" id="KW-0472">Membrane</keyword>